<feature type="compositionally biased region" description="Polar residues" evidence="1">
    <location>
        <begin position="12"/>
        <end position="21"/>
    </location>
</feature>
<dbReference type="Pfam" id="PF00805">
    <property type="entry name" value="Pentapeptide"/>
    <property type="match status" value="1"/>
</dbReference>
<evidence type="ECO:0000256" key="2">
    <source>
        <dbReference type="SAM" id="Phobius"/>
    </source>
</evidence>
<evidence type="ECO:0000256" key="1">
    <source>
        <dbReference type="SAM" id="MobiDB-lite"/>
    </source>
</evidence>
<feature type="transmembrane region" description="Helical" evidence="2">
    <location>
        <begin position="258"/>
        <end position="278"/>
    </location>
</feature>
<dbReference type="RefSeq" id="WP_380927014.1">
    <property type="nucleotide sequence ID" value="NZ_JBHUGS010000001.1"/>
</dbReference>
<dbReference type="EMBL" id="JBHUGS010000001">
    <property type="protein sequence ID" value="MFD1949494.1"/>
    <property type="molecule type" value="Genomic_DNA"/>
</dbReference>
<accession>A0ABW4TUP6</accession>
<keyword evidence="2" id="KW-1133">Transmembrane helix</keyword>
<keyword evidence="2" id="KW-0472">Membrane</keyword>
<evidence type="ECO:0000313" key="3">
    <source>
        <dbReference type="EMBL" id="MFD1949494.1"/>
    </source>
</evidence>
<gene>
    <name evidence="3" type="ORF">ACFSGX_01775</name>
</gene>
<proteinExistence type="predicted"/>
<dbReference type="SUPFAM" id="SSF141571">
    <property type="entry name" value="Pentapeptide repeat-like"/>
    <property type="match status" value="1"/>
</dbReference>
<sequence>MKILSKIRAARTSDSTGSTGVDEQGDAATVHIGHRRRDCWWEPIYSPDVTINKEAYDWNATRDSGPSNRFISGSSLNSQITPGDTYSVKGKTFTNCDFQGDFTPVPLVMFDQCHFVNCDFAYSRWKDAHFRRCTFSGSSLSLASFSRCDFRDCDWQSMGVSSRIDLTHTFISNPSILIDSSVSNRNSNDKTLRHRLNQWYRLKGTRAHFLRGVMISHQTTGDERTYYHTVKLHELRRSTERLSYDLFQIYSQSYTQKAVFLAKLLLHLVNYVILRVFGWLNGWGESVSRPYLALVTCFVFFAEVYKHFPSKNFNGHSWQKSFDISLLVGFTNQSEVVGSTLSLIQNVHVIIAISIYSVFFATLISKLSRAR</sequence>
<dbReference type="Gene3D" id="2.160.20.80">
    <property type="entry name" value="E3 ubiquitin-protein ligase SopA"/>
    <property type="match status" value="1"/>
</dbReference>
<dbReference type="Proteomes" id="UP001597400">
    <property type="component" value="Unassembled WGS sequence"/>
</dbReference>
<protein>
    <submittedName>
        <fullName evidence="3">Pentapeptide repeat-containing protein</fullName>
    </submittedName>
</protein>
<dbReference type="InterPro" id="IPR001646">
    <property type="entry name" value="5peptide_repeat"/>
</dbReference>
<name>A0ABW4TUP6_9SPHN</name>
<evidence type="ECO:0000313" key="4">
    <source>
        <dbReference type="Proteomes" id="UP001597400"/>
    </source>
</evidence>
<feature type="transmembrane region" description="Helical" evidence="2">
    <location>
        <begin position="343"/>
        <end position="364"/>
    </location>
</feature>
<feature type="region of interest" description="Disordered" evidence="1">
    <location>
        <begin position="1"/>
        <end position="25"/>
    </location>
</feature>
<reference evidence="4" key="1">
    <citation type="journal article" date="2019" name="Int. J. Syst. Evol. Microbiol.">
        <title>The Global Catalogue of Microorganisms (GCM) 10K type strain sequencing project: providing services to taxonomists for standard genome sequencing and annotation.</title>
        <authorList>
            <consortium name="The Broad Institute Genomics Platform"/>
            <consortium name="The Broad Institute Genome Sequencing Center for Infectious Disease"/>
            <person name="Wu L."/>
            <person name="Ma J."/>
        </authorList>
    </citation>
    <scope>NUCLEOTIDE SEQUENCE [LARGE SCALE GENOMIC DNA]</scope>
    <source>
        <strain evidence="4">CGMCC 1.12702</strain>
    </source>
</reference>
<comment type="caution">
    <text evidence="3">The sequence shown here is derived from an EMBL/GenBank/DDBJ whole genome shotgun (WGS) entry which is preliminary data.</text>
</comment>
<organism evidence="3 4">
    <name type="scientific">Sphingomonas arantia</name>
    <dbReference type="NCBI Taxonomy" id="1460676"/>
    <lineage>
        <taxon>Bacteria</taxon>
        <taxon>Pseudomonadati</taxon>
        <taxon>Pseudomonadota</taxon>
        <taxon>Alphaproteobacteria</taxon>
        <taxon>Sphingomonadales</taxon>
        <taxon>Sphingomonadaceae</taxon>
        <taxon>Sphingomonas</taxon>
    </lineage>
</organism>
<keyword evidence="2" id="KW-0812">Transmembrane</keyword>
<keyword evidence="4" id="KW-1185">Reference proteome</keyword>